<keyword evidence="5 6" id="KW-0472">Membrane</keyword>
<feature type="transmembrane region" description="Helical" evidence="6">
    <location>
        <begin position="41"/>
        <end position="64"/>
    </location>
</feature>
<keyword evidence="8" id="KW-1185">Reference proteome</keyword>
<dbReference type="PANTHER" id="PTHR11654">
    <property type="entry name" value="OLIGOPEPTIDE TRANSPORTER-RELATED"/>
    <property type="match status" value="1"/>
</dbReference>
<dbReference type="AlphaFoldDB" id="A0A0R0LZA8"/>
<dbReference type="InterPro" id="IPR036259">
    <property type="entry name" value="MFS_trans_sf"/>
</dbReference>
<name>A0A0R0LZA8_9MICR</name>
<comment type="similarity">
    <text evidence="2">Belongs to the major facilitator superfamily. Proton-dependent oligopeptide transporter (POT/PTR) (TC 2.A.17) family.</text>
</comment>
<feature type="transmembrane region" description="Helical" evidence="6">
    <location>
        <begin position="71"/>
        <end position="94"/>
    </location>
</feature>
<keyword evidence="3 6" id="KW-0812">Transmembrane</keyword>
<feature type="transmembrane region" description="Helical" evidence="6">
    <location>
        <begin position="495"/>
        <end position="513"/>
    </location>
</feature>
<feature type="transmembrane region" description="Helical" evidence="6">
    <location>
        <begin position="158"/>
        <end position="177"/>
    </location>
</feature>
<dbReference type="EMBL" id="LGUB01000044">
    <property type="protein sequence ID" value="KRH94662.1"/>
    <property type="molecule type" value="Genomic_DNA"/>
</dbReference>
<sequence>MKKIALFLIIGTEFCERFCYYGLRALIFPFMRDQLKMSYTISKFTAHAFFFCSFLFAVIFGFLSDIFIGHYITIISLSFAYFIGTVLLVLAAYWENSMLFIISIFVIAMGTGGIKPCISIFGGDQFRNKNFFSIFYFSINCGAMFSMLLLPILSEKSYTYAFSFPFILVSLAIIMFVSGTRLYTIKKPDPTLKYEILRFFRPTRKIRSSQDAISKRSTSFHIGSDIQARNNFSRTLDDSTIYNGPFSFSNGQIEQIYNENLTFSNEADCDFNESVGTGELQAFDIPRYERENEYRKSFSDECHPDLEDIEHAIRIAQHKKYYPEAHKSTKKYELIDDASNTIDQLSLMNEQSTTHDSDSEEMEIILENSVQNKIDAHAMTNENNQVQKITADSNHITHENEFPVVIVEDVKPSTTFRDDLKAICNVLKLFLPIIFFWTIYDQQATSWTDQASKLDQNIFNFRIIPSQMLVFNAFFTLICIPLCSKLRLSVQRKMVYGFYLGASSFFASALVEHFRTEKTSILVQIPQYILLTFGEVLLSVTGLEFSYTMAPYRFRSLVLAIWLFMASIGNVLVAIISKFELFKAPIGEYVFYGILAFLSSRILDYQFSRMKFSSKI</sequence>
<feature type="transmembrane region" description="Helical" evidence="6">
    <location>
        <begin position="525"/>
        <end position="545"/>
    </location>
</feature>
<dbReference type="VEuPathDB" id="MicrosporidiaDB:M153_1780009179"/>
<evidence type="ECO:0000313" key="7">
    <source>
        <dbReference type="EMBL" id="KRH94662.1"/>
    </source>
</evidence>
<gene>
    <name evidence="7" type="ORF">M153_1780009179</name>
</gene>
<evidence type="ECO:0000256" key="1">
    <source>
        <dbReference type="ARBA" id="ARBA00004141"/>
    </source>
</evidence>
<dbReference type="GO" id="GO:0016020">
    <property type="term" value="C:membrane"/>
    <property type="evidence" value="ECO:0007669"/>
    <property type="project" value="UniProtKB-SubCell"/>
</dbReference>
<dbReference type="Proteomes" id="UP000051530">
    <property type="component" value="Unassembled WGS sequence"/>
</dbReference>
<dbReference type="InterPro" id="IPR000109">
    <property type="entry name" value="POT_fam"/>
</dbReference>
<dbReference type="OrthoDB" id="8904098at2759"/>
<dbReference type="Gene3D" id="1.20.1250.20">
    <property type="entry name" value="MFS general substrate transporter like domains"/>
    <property type="match status" value="1"/>
</dbReference>
<feature type="transmembrane region" description="Helical" evidence="6">
    <location>
        <begin position="460"/>
        <end position="483"/>
    </location>
</feature>
<dbReference type="GO" id="GO:0022857">
    <property type="term" value="F:transmembrane transporter activity"/>
    <property type="evidence" value="ECO:0007669"/>
    <property type="project" value="InterPro"/>
</dbReference>
<comment type="caution">
    <text evidence="7">The sequence shown here is derived from an EMBL/GenBank/DDBJ whole genome shotgun (WGS) entry which is preliminary data.</text>
</comment>
<keyword evidence="4 6" id="KW-1133">Transmembrane helix</keyword>
<feature type="transmembrane region" description="Helical" evidence="6">
    <location>
        <begin position="100"/>
        <end position="122"/>
    </location>
</feature>
<evidence type="ECO:0000313" key="8">
    <source>
        <dbReference type="Proteomes" id="UP000051530"/>
    </source>
</evidence>
<evidence type="ECO:0000256" key="3">
    <source>
        <dbReference type="ARBA" id="ARBA00022692"/>
    </source>
</evidence>
<evidence type="ECO:0000256" key="6">
    <source>
        <dbReference type="SAM" id="Phobius"/>
    </source>
</evidence>
<protein>
    <submittedName>
        <fullName evidence="7">Proton-dependent Oligopeptide Transporter (POT) Family</fullName>
    </submittedName>
</protein>
<feature type="transmembrane region" description="Helical" evidence="6">
    <location>
        <begin position="134"/>
        <end position="152"/>
    </location>
</feature>
<proteinExistence type="inferred from homology"/>
<feature type="transmembrane region" description="Helical" evidence="6">
    <location>
        <begin position="557"/>
        <end position="577"/>
    </location>
</feature>
<evidence type="ECO:0000256" key="2">
    <source>
        <dbReference type="ARBA" id="ARBA00005982"/>
    </source>
</evidence>
<reference evidence="7 8" key="1">
    <citation type="submission" date="2015-07" db="EMBL/GenBank/DDBJ databases">
        <title>The genome of Pseudoloma neurophilia, a relevant intracellular parasite of the zebrafish.</title>
        <authorList>
            <person name="Ndikumana S."/>
            <person name="Pelin A."/>
            <person name="Sanders J."/>
            <person name="Corradi N."/>
        </authorList>
    </citation>
    <scope>NUCLEOTIDE SEQUENCE [LARGE SCALE GENOMIC DNA]</scope>
    <source>
        <strain evidence="7 8">MK1</strain>
    </source>
</reference>
<evidence type="ECO:0000256" key="4">
    <source>
        <dbReference type="ARBA" id="ARBA00022989"/>
    </source>
</evidence>
<dbReference type="Pfam" id="PF00854">
    <property type="entry name" value="PTR2"/>
    <property type="match status" value="2"/>
</dbReference>
<comment type="subcellular location">
    <subcellularLocation>
        <location evidence="1">Membrane</location>
        <topology evidence="1">Multi-pass membrane protein</topology>
    </subcellularLocation>
</comment>
<evidence type="ECO:0000256" key="5">
    <source>
        <dbReference type="ARBA" id="ARBA00023136"/>
    </source>
</evidence>
<feature type="transmembrane region" description="Helical" evidence="6">
    <location>
        <begin position="589"/>
        <end position="607"/>
    </location>
</feature>
<organism evidence="7 8">
    <name type="scientific">Pseudoloma neurophilia</name>
    <dbReference type="NCBI Taxonomy" id="146866"/>
    <lineage>
        <taxon>Eukaryota</taxon>
        <taxon>Fungi</taxon>
        <taxon>Fungi incertae sedis</taxon>
        <taxon>Microsporidia</taxon>
        <taxon>Pseudoloma</taxon>
    </lineage>
</organism>
<dbReference type="SUPFAM" id="SSF103473">
    <property type="entry name" value="MFS general substrate transporter"/>
    <property type="match status" value="1"/>
</dbReference>
<accession>A0A0R0LZA8</accession>